<dbReference type="InterPro" id="IPR029069">
    <property type="entry name" value="HotDog_dom_sf"/>
</dbReference>
<keyword evidence="2" id="KW-0378">Hydrolase</keyword>
<dbReference type="InterPro" id="IPR050563">
    <property type="entry name" value="4-hydroxybenzoyl-CoA_TE"/>
</dbReference>
<evidence type="ECO:0000313" key="4">
    <source>
        <dbReference type="Proteomes" id="UP000594404"/>
    </source>
</evidence>
<name>A0A7S9RGZ0_9BACT</name>
<dbReference type="EMBL" id="CP049266">
    <property type="protein sequence ID" value="QPH91272.1"/>
    <property type="molecule type" value="Genomic_DNA"/>
</dbReference>
<dbReference type="SUPFAM" id="SSF54637">
    <property type="entry name" value="Thioesterase/thiol ester dehydrase-isomerase"/>
    <property type="match status" value="1"/>
</dbReference>
<accession>A0A7S9RGZ0</accession>
<dbReference type="PANTHER" id="PTHR31793:SF27">
    <property type="entry name" value="NOVEL THIOESTERASE SUPERFAMILY DOMAIN AND SAPOSIN A-TYPE DOMAIN CONTAINING PROTEIN (0610012H03RIK)"/>
    <property type="match status" value="1"/>
</dbReference>
<evidence type="ECO:0000256" key="1">
    <source>
        <dbReference type="ARBA" id="ARBA00005953"/>
    </source>
</evidence>
<evidence type="ECO:0000256" key="2">
    <source>
        <dbReference type="ARBA" id="ARBA00022801"/>
    </source>
</evidence>
<evidence type="ECO:0000313" key="3">
    <source>
        <dbReference type="EMBL" id="QPH91272.1"/>
    </source>
</evidence>
<sequence>MEIRVEISHVSTFKVAFFDVDSMEVMWHGNYVKYLEMARCELLDKLGYNYIAMKKDGYAFPIVKLDVKYVRPAFFNDVIKVTTTLSECETFLKFHYLIENEKGEKLSEANTAQAVIEMKSLQTCFEMPDTLKKAIEAYNEKEKR</sequence>
<dbReference type="CDD" id="cd00586">
    <property type="entry name" value="4HBT"/>
    <property type="match status" value="1"/>
</dbReference>
<dbReference type="AlphaFoldDB" id="A0A7S9RGZ0"/>
<dbReference type="PIRSF" id="PIRSF003230">
    <property type="entry name" value="YbgC"/>
    <property type="match status" value="1"/>
</dbReference>
<dbReference type="Gene3D" id="3.10.129.10">
    <property type="entry name" value="Hotdog Thioesterase"/>
    <property type="match status" value="1"/>
</dbReference>
<dbReference type="InterPro" id="IPR006684">
    <property type="entry name" value="YbgC/YbaW"/>
</dbReference>
<dbReference type="Proteomes" id="UP000594404">
    <property type="component" value="Chromosome"/>
</dbReference>
<proteinExistence type="inferred from homology"/>
<dbReference type="NCBIfam" id="TIGR00051">
    <property type="entry name" value="YbgC/FadM family acyl-CoA thioesterase"/>
    <property type="match status" value="1"/>
</dbReference>
<dbReference type="GO" id="GO:0047617">
    <property type="term" value="F:fatty acyl-CoA hydrolase activity"/>
    <property type="evidence" value="ECO:0007669"/>
    <property type="project" value="TreeGrafter"/>
</dbReference>
<comment type="similarity">
    <text evidence="1">Belongs to the 4-hydroxybenzoyl-CoA thioesterase family.</text>
</comment>
<organism evidence="3 4">
    <name type="scientific">Campylobacter concisus</name>
    <dbReference type="NCBI Taxonomy" id="199"/>
    <lineage>
        <taxon>Bacteria</taxon>
        <taxon>Pseudomonadati</taxon>
        <taxon>Campylobacterota</taxon>
        <taxon>Epsilonproteobacteria</taxon>
        <taxon>Campylobacterales</taxon>
        <taxon>Campylobacteraceae</taxon>
        <taxon>Campylobacter</taxon>
    </lineage>
</organism>
<dbReference type="PANTHER" id="PTHR31793">
    <property type="entry name" value="4-HYDROXYBENZOYL-COA THIOESTERASE FAMILY MEMBER"/>
    <property type="match status" value="1"/>
</dbReference>
<reference evidence="3 4" key="1">
    <citation type="journal article" date="2018" name="Emerg. Microbes Infect.">
        <title>Genomic analysis of oral Campylobacter concisus strains identified a potential bacterial molecular marker associated with active Crohn's disease.</title>
        <authorList>
            <person name="Liu F."/>
            <person name="Ma R."/>
            <person name="Tay C.Y.A."/>
            <person name="Octavia S."/>
            <person name="Lan R."/>
            <person name="Chung H.K.L."/>
            <person name="Riordan S.M."/>
            <person name="Grimm M.C."/>
            <person name="Leong R.W."/>
            <person name="Tanaka M.M."/>
            <person name="Connor S."/>
            <person name="Zhang L."/>
        </authorList>
    </citation>
    <scope>NUCLEOTIDE SEQUENCE [LARGE SCALE GENOMIC DNA]</scope>
    <source>
        <strain evidence="3 4">P1CDO3</strain>
    </source>
</reference>
<gene>
    <name evidence="3" type="ORF">CVT01_01585</name>
</gene>
<dbReference type="Pfam" id="PF13279">
    <property type="entry name" value="4HBT_2"/>
    <property type="match status" value="1"/>
</dbReference>
<protein>
    <submittedName>
        <fullName evidence="3">Acyl-CoA thioesterase</fullName>
    </submittedName>
</protein>